<dbReference type="RefSeq" id="WP_279647971.1">
    <property type="nucleotide sequence ID" value="NZ_JAODZE010000002.1"/>
</dbReference>
<organism evidence="2 3">
    <name type="scientific">Stutzerimonas stutzeri</name>
    <name type="common">Pseudomonas stutzeri</name>
    <dbReference type="NCBI Taxonomy" id="316"/>
    <lineage>
        <taxon>Bacteria</taxon>
        <taxon>Pseudomonadati</taxon>
        <taxon>Pseudomonadota</taxon>
        <taxon>Gammaproteobacteria</taxon>
        <taxon>Pseudomonadales</taxon>
        <taxon>Pseudomonadaceae</taxon>
        <taxon>Stutzerimonas</taxon>
    </lineage>
</organism>
<evidence type="ECO:0000313" key="3">
    <source>
        <dbReference type="Proteomes" id="UP001158076"/>
    </source>
</evidence>
<name>A0AA42H414_STUST</name>
<evidence type="ECO:0000313" key="2">
    <source>
        <dbReference type="EMBL" id="MDH0145298.1"/>
    </source>
</evidence>
<dbReference type="EMBL" id="JAODZE010000002">
    <property type="protein sequence ID" value="MDH0145298.1"/>
    <property type="molecule type" value="Genomic_DNA"/>
</dbReference>
<dbReference type="InterPro" id="IPR038255">
    <property type="entry name" value="PBS_linker_sf"/>
</dbReference>
<gene>
    <name evidence="2" type="ORF">N7335_02715</name>
</gene>
<dbReference type="Pfam" id="PF13946">
    <property type="entry name" value="DUF4214"/>
    <property type="match status" value="1"/>
</dbReference>
<accession>A0AA42H414</accession>
<feature type="domain" description="DUF4214" evidence="1">
    <location>
        <begin position="44"/>
        <end position="107"/>
    </location>
</feature>
<sequence>MANAIASQVQALYVGYLGRAADQAGLNFWTNAIANGTSTIESVALGFTLSQEYTSKYEGLSNEELAAAIYQNVLGRAADADGLAFWVGELEKGVQTPETLLAAMINSLGAVDQQTIDNKVYVANIYTATAGDAYNAEAGAQIIADVDATPASVSAALAQLEDGQLPGLIPGLGLYNAYVAATAAIEAYEAEVAATKADLFSDADLADDVIDSAEADAALLAAEGARTTVSPKSTNVLIAEAADTQAALNAAYAALSATGKQKADAYLAAVATAEATEGASAAAVAAEQARLDNDTTFDAALQAADAVVTGQTFADAATLYAFYTDAATSDADRATIDKAFAEVDSFAQFKAVALVDLADNKADAAVTAAQGEVTAETGGAAYLAALSADNTADGLVADAQEADALVAALQSIVDQFTALETTQTDALAALNQFDTDNANVVINIDSLVAADVAGGTAVNDVYILPGVAGLADTAVANFGTDGNDYILIGSEYSFNSGALTTGNNNALEFFVVQGATGAQLVFESVNYGSSTVTVDAAGTATASADATVITLTGVNAADVVVDNGIITVA</sequence>
<dbReference type="InterPro" id="IPR025282">
    <property type="entry name" value="DUF4214"/>
</dbReference>
<proteinExistence type="predicted"/>
<evidence type="ECO:0000259" key="1">
    <source>
        <dbReference type="Pfam" id="PF13946"/>
    </source>
</evidence>
<reference evidence="2" key="1">
    <citation type="submission" date="2022-09" db="EMBL/GenBank/DDBJ databases">
        <title>Intensive care unit water sources are persistently colonized with multi-drug resistant bacteria and are the site of extensive horizontal gene transfer of antibiotic resistance genes.</title>
        <authorList>
            <person name="Diorio-Toth L."/>
        </authorList>
    </citation>
    <scope>NUCLEOTIDE SEQUENCE</scope>
    <source>
        <strain evidence="2">GD04147</strain>
    </source>
</reference>
<dbReference type="AlphaFoldDB" id="A0AA42H414"/>
<comment type="caution">
    <text evidence="2">The sequence shown here is derived from an EMBL/GenBank/DDBJ whole genome shotgun (WGS) entry which is preliminary data.</text>
</comment>
<dbReference type="Gene3D" id="1.10.3130.20">
    <property type="entry name" value="Phycobilisome linker domain"/>
    <property type="match status" value="1"/>
</dbReference>
<dbReference type="Proteomes" id="UP001158076">
    <property type="component" value="Unassembled WGS sequence"/>
</dbReference>
<protein>
    <submittedName>
        <fullName evidence="2">DUF4214 domain-containing protein</fullName>
    </submittedName>
</protein>